<dbReference type="PROSITE" id="PS00028">
    <property type="entry name" value="ZINC_FINGER_C2H2_1"/>
    <property type="match status" value="1"/>
</dbReference>
<dbReference type="EMBL" id="JQFZ01000181">
    <property type="protein sequence ID" value="KGO55859.1"/>
    <property type="molecule type" value="Genomic_DNA"/>
</dbReference>
<dbReference type="PANTHER" id="PTHR35391">
    <property type="entry name" value="C2H2-TYPE DOMAIN-CONTAINING PROTEIN-RELATED"/>
    <property type="match status" value="1"/>
</dbReference>
<feature type="compositionally biased region" description="Basic residues" evidence="1">
    <location>
        <begin position="176"/>
        <end position="185"/>
    </location>
</feature>
<accession>A0A0A2JKF0</accession>
<dbReference type="PANTHER" id="PTHR35391:SF3">
    <property type="entry name" value="FINGER DOMAIN PROTEIN, PUTATIVE (AFU_ORTHOLOGUE AFUA_8G04300)-RELATED"/>
    <property type="match status" value="1"/>
</dbReference>
<dbReference type="InterPro" id="IPR013087">
    <property type="entry name" value="Znf_C2H2_type"/>
</dbReference>
<comment type="caution">
    <text evidence="3">The sequence shown here is derived from an EMBL/GenBank/DDBJ whole genome shotgun (WGS) entry which is preliminary data.</text>
</comment>
<keyword evidence="4" id="KW-1185">Reference proteome</keyword>
<organism evidence="3 4">
    <name type="scientific">Penicillium expansum</name>
    <name type="common">Blue mold rot fungus</name>
    <dbReference type="NCBI Taxonomy" id="27334"/>
    <lineage>
        <taxon>Eukaryota</taxon>
        <taxon>Fungi</taxon>
        <taxon>Dikarya</taxon>
        <taxon>Ascomycota</taxon>
        <taxon>Pezizomycotina</taxon>
        <taxon>Eurotiomycetes</taxon>
        <taxon>Eurotiomycetidae</taxon>
        <taxon>Eurotiales</taxon>
        <taxon>Aspergillaceae</taxon>
        <taxon>Penicillium</taxon>
    </lineage>
</organism>
<reference evidence="3 4" key="1">
    <citation type="journal article" date="2015" name="Mol. Plant Microbe Interact.">
        <title>Genome, transcriptome, and functional analyses of Penicillium expansum provide new insights into secondary metabolism and pathogenicity.</title>
        <authorList>
            <person name="Ballester A.R."/>
            <person name="Marcet-Houben M."/>
            <person name="Levin E."/>
            <person name="Sela N."/>
            <person name="Selma-Lazaro C."/>
            <person name="Carmona L."/>
            <person name="Wisniewski M."/>
            <person name="Droby S."/>
            <person name="Gonzalez-Candelas L."/>
            <person name="Gabaldon T."/>
        </authorList>
    </citation>
    <scope>NUCLEOTIDE SEQUENCE [LARGE SCALE GENOMIC DNA]</scope>
    <source>
        <strain evidence="3 4">MD-8</strain>
    </source>
</reference>
<dbReference type="AlphaFoldDB" id="A0A0A2JKF0"/>
<dbReference type="GeneID" id="27673277"/>
<evidence type="ECO:0000259" key="2">
    <source>
        <dbReference type="PROSITE" id="PS00028"/>
    </source>
</evidence>
<sequence length="363" mass="40959">MPQAFLAPSITPGNAQPSEYNLREFVPTQTSNGTVGNERTITLDRSANLQPSLPRRRSRYFLQRSENQMIPKFIPNPTGPCDPLQRWRNSPPEDEPASISAIADALNNSENIGGRISEGKDRPAQGQDSPFHSYRRPASLVSSNSGSSASSWQSVTSTRSATAQDPLAPQDLGGPRRVHKNRRTQKKPDDASKRIFCCTFCCDRFKNKYDWVRHEKSLHLNLEGWVCAPHGVAPISPLTGRRQCAYCLCLEPSAQHLKEHKSQPCSEGTRTFRRKDHLVQHLRQYHSLNAIPLIEDWREISPIVTSRCGFCDHRLTTWDERSEHLASHFREGLTMNEWRGDHDFSPLVASKITNALPVYLIGS</sequence>
<dbReference type="Proteomes" id="UP000030143">
    <property type="component" value="Unassembled WGS sequence"/>
</dbReference>
<dbReference type="OrthoDB" id="5399138at2759"/>
<evidence type="ECO:0000313" key="4">
    <source>
        <dbReference type="Proteomes" id="UP000030143"/>
    </source>
</evidence>
<gene>
    <name evidence="3" type="ORF">PEX2_005810</name>
</gene>
<dbReference type="RefSeq" id="XP_016597832.1">
    <property type="nucleotide sequence ID" value="XM_016737858.1"/>
</dbReference>
<evidence type="ECO:0000256" key="1">
    <source>
        <dbReference type="SAM" id="MobiDB-lite"/>
    </source>
</evidence>
<dbReference type="SMART" id="SM00355">
    <property type="entry name" value="ZnF_C2H2"/>
    <property type="match status" value="3"/>
</dbReference>
<dbReference type="PhylomeDB" id="A0A0A2JKF0"/>
<name>A0A0A2JKF0_PENEN</name>
<dbReference type="HOGENOM" id="CLU_763138_0_0_1"/>
<feature type="compositionally biased region" description="Low complexity" evidence="1">
    <location>
        <begin position="139"/>
        <end position="160"/>
    </location>
</feature>
<protein>
    <submittedName>
        <fullName evidence="3">Zinc finger, C2H2</fullName>
    </submittedName>
</protein>
<feature type="domain" description="C2H2-type" evidence="2">
    <location>
        <begin position="197"/>
        <end position="219"/>
    </location>
</feature>
<dbReference type="VEuPathDB" id="FungiDB:PEXP_042500"/>
<proteinExistence type="predicted"/>
<feature type="region of interest" description="Disordered" evidence="1">
    <location>
        <begin position="74"/>
        <end position="97"/>
    </location>
</feature>
<feature type="region of interest" description="Disordered" evidence="1">
    <location>
        <begin position="111"/>
        <end position="187"/>
    </location>
</feature>
<dbReference type="STRING" id="27334.A0A0A2JKF0"/>
<evidence type="ECO:0000313" key="3">
    <source>
        <dbReference type="EMBL" id="KGO55859.1"/>
    </source>
</evidence>